<evidence type="ECO:0000313" key="2">
    <source>
        <dbReference type="EMBL" id="APC47940.1"/>
    </source>
</evidence>
<dbReference type="AlphaFoldDB" id="A0AAC9IZF6"/>
<feature type="compositionally biased region" description="Polar residues" evidence="1">
    <location>
        <begin position="57"/>
        <end position="68"/>
    </location>
</feature>
<evidence type="ECO:0000256" key="1">
    <source>
        <dbReference type="SAM" id="MobiDB-lite"/>
    </source>
</evidence>
<proteinExistence type="predicted"/>
<feature type="region of interest" description="Disordered" evidence="1">
    <location>
        <begin position="57"/>
        <end position="80"/>
    </location>
</feature>
<dbReference type="RefSeq" id="WP_071648754.1">
    <property type="nucleotide sequence ID" value="NZ_CP017962.1"/>
</dbReference>
<protein>
    <submittedName>
        <fullName evidence="2">Gas vesicle protein GvpU</fullName>
    </submittedName>
</protein>
<dbReference type="InterPro" id="IPR049644">
    <property type="entry name" value="GvpU-like"/>
</dbReference>
<name>A0AAC9IZF6_VIRHA</name>
<dbReference type="Proteomes" id="UP000182945">
    <property type="component" value="Chromosome"/>
</dbReference>
<sequence length="135" mass="15022">MSENTKDNILEFFVTAANKHDFELDISLLVHGAIVTGTLISATEYFENMSQSFEDGSDISQKVSQQLSEAGESADSGNQQEVNFIHLKNTRIYCGDSKPTPSKGEILWRGKLEEVDSFFLGRIAEPKSKSKNNDK</sequence>
<dbReference type="EMBL" id="CP017962">
    <property type="protein sequence ID" value="APC47940.1"/>
    <property type="molecule type" value="Genomic_DNA"/>
</dbReference>
<dbReference type="KEGG" id="vhl:BME96_07030"/>
<organism evidence="2 3">
    <name type="scientific">Virgibacillus halodenitrificans</name>
    <name type="common">Bacillus halodenitrificans</name>
    <dbReference type="NCBI Taxonomy" id="1482"/>
    <lineage>
        <taxon>Bacteria</taxon>
        <taxon>Bacillati</taxon>
        <taxon>Bacillota</taxon>
        <taxon>Bacilli</taxon>
        <taxon>Bacillales</taxon>
        <taxon>Bacillaceae</taxon>
        <taxon>Virgibacillus</taxon>
    </lineage>
</organism>
<evidence type="ECO:0000313" key="3">
    <source>
        <dbReference type="Proteomes" id="UP000182945"/>
    </source>
</evidence>
<accession>A0AAC9IZF6</accession>
<dbReference type="NCBIfam" id="NF041667">
    <property type="entry name" value="GvpU"/>
    <property type="match status" value="1"/>
</dbReference>
<dbReference type="GeneID" id="71514136"/>
<gene>
    <name evidence="2" type="ORF">BME96_07030</name>
</gene>
<reference evidence="2 3" key="1">
    <citation type="submission" date="2016-11" db="EMBL/GenBank/DDBJ databases">
        <title>Complete genome sequencing of Virgibacillus halodenitrificans PDB-F2.</title>
        <authorList>
            <person name="Sun Z."/>
            <person name="Zhou Y."/>
            <person name="Li H."/>
        </authorList>
    </citation>
    <scope>NUCLEOTIDE SEQUENCE [LARGE SCALE GENOMIC DNA]</scope>
    <source>
        <strain evidence="2 3">PDB-F2</strain>
    </source>
</reference>